<dbReference type="PANTHER" id="PTHR21660:SF1">
    <property type="entry name" value="ACYL-COENZYME A THIOESTERASE 13"/>
    <property type="match status" value="1"/>
</dbReference>
<dbReference type="Proteomes" id="UP000315759">
    <property type="component" value="Unassembled WGS sequence"/>
</dbReference>
<comment type="caution">
    <text evidence="4">The sequence shown here is derived from an EMBL/GenBank/DDBJ whole genome shotgun (WGS) entry which is preliminary data.</text>
</comment>
<dbReference type="EMBL" id="VIFX01000075">
    <property type="protein sequence ID" value="TQR82420.1"/>
    <property type="molecule type" value="Genomic_DNA"/>
</dbReference>
<evidence type="ECO:0000256" key="2">
    <source>
        <dbReference type="ARBA" id="ARBA00022801"/>
    </source>
</evidence>
<evidence type="ECO:0000259" key="3">
    <source>
        <dbReference type="Pfam" id="PF03061"/>
    </source>
</evidence>
<dbReference type="InterPro" id="IPR003736">
    <property type="entry name" value="PAAI_dom"/>
</dbReference>
<keyword evidence="2" id="KW-0378">Hydrolase</keyword>
<proteinExistence type="inferred from homology"/>
<reference evidence="4 5" key="1">
    <citation type="submission" date="2018-10" db="EMBL/GenBank/DDBJ databases">
        <title>Draft genome of Mycobacterium hodleri strain B.</title>
        <authorList>
            <person name="Amande T.J."/>
            <person name="Mcgenity T.J."/>
        </authorList>
    </citation>
    <scope>NUCLEOTIDE SEQUENCE [LARGE SCALE GENOMIC DNA]</scope>
    <source>
        <strain evidence="4 5">B</strain>
    </source>
</reference>
<dbReference type="InterPro" id="IPR029069">
    <property type="entry name" value="HotDog_dom_sf"/>
</dbReference>
<name>A0A544VR05_9MYCO</name>
<comment type="similarity">
    <text evidence="1">Belongs to the thioesterase PaaI family.</text>
</comment>
<organism evidence="4 5">
    <name type="scientific">Mycolicibacterium hodleri</name>
    <dbReference type="NCBI Taxonomy" id="49897"/>
    <lineage>
        <taxon>Bacteria</taxon>
        <taxon>Bacillati</taxon>
        <taxon>Actinomycetota</taxon>
        <taxon>Actinomycetes</taxon>
        <taxon>Mycobacteriales</taxon>
        <taxon>Mycobacteriaceae</taxon>
        <taxon>Mycolicibacterium</taxon>
    </lineage>
</organism>
<evidence type="ECO:0000313" key="5">
    <source>
        <dbReference type="Proteomes" id="UP000315759"/>
    </source>
</evidence>
<dbReference type="InterPro" id="IPR039298">
    <property type="entry name" value="ACOT13"/>
</dbReference>
<dbReference type="AlphaFoldDB" id="A0A544VR05"/>
<keyword evidence="5" id="KW-1185">Reference proteome</keyword>
<dbReference type="InterPro" id="IPR006683">
    <property type="entry name" value="Thioestr_dom"/>
</dbReference>
<dbReference type="RefSeq" id="WP_142555980.1">
    <property type="nucleotide sequence ID" value="NZ_VIFX01000075.1"/>
</dbReference>
<accession>A0A544VR05</accession>
<evidence type="ECO:0000313" key="4">
    <source>
        <dbReference type="EMBL" id="TQR82420.1"/>
    </source>
</evidence>
<sequence>MVTTTFAHFDAQIADQLLHAANTAGALSTFLNFRHTALTAGRLVAEMDTREDLLTPFGNLHGGCLSAMVDHCLGVVFYPVIPAGSWVATTEFKLNLLRPVSSGVCVAVADIVSLGKRSGVARIDITNGDKAVCAAQGTVTIVSTAGNAS</sequence>
<dbReference type="GO" id="GO:0047617">
    <property type="term" value="F:fatty acyl-CoA hydrolase activity"/>
    <property type="evidence" value="ECO:0007669"/>
    <property type="project" value="InterPro"/>
</dbReference>
<dbReference type="NCBIfam" id="TIGR00369">
    <property type="entry name" value="unchar_dom_1"/>
    <property type="match status" value="1"/>
</dbReference>
<evidence type="ECO:0000256" key="1">
    <source>
        <dbReference type="ARBA" id="ARBA00008324"/>
    </source>
</evidence>
<gene>
    <name evidence="4" type="ORF">D8S82_32225</name>
</gene>
<dbReference type="PANTHER" id="PTHR21660">
    <property type="entry name" value="THIOESTERASE SUPERFAMILY MEMBER-RELATED"/>
    <property type="match status" value="1"/>
</dbReference>
<dbReference type="CDD" id="cd03443">
    <property type="entry name" value="PaaI_thioesterase"/>
    <property type="match status" value="1"/>
</dbReference>
<dbReference type="Gene3D" id="3.10.129.10">
    <property type="entry name" value="Hotdog Thioesterase"/>
    <property type="match status" value="1"/>
</dbReference>
<dbReference type="Pfam" id="PF03061">
    <property type="entry name" value="4HBT"/>
    <property type="match status" value="1"/>
</dbReference>
<dbReference type="SUPFAM" id="SSF54637">
    <property type="entry name" value="Thioesterase/thiol ester dehydrase-isomerase"/>
    <property type="match status" value="1"/>
</dbReference>
<protein>
    <submittedName>
        <fullName evidence="4">PaaI family thioesterase</fullName>
    </submittedName>
</protein>
<feature type="domain" description="Thioesterase" evidence="3">
    <location>
        <begin position="57"/>
        <end position="134"/>
    </location>
</feature>